<reference evidence="1" key="1">
    <citation type="submission" date="2006-05" db="EMBL/GenBank/DDBJ databases">
        <title>Complete sequence of chromosome 2 of Burkholderia cenocepacia AU 1054.</title>
        <authorList>
            <consortium name="US DOE Joint Genome Institute"/>
            <person name="Copeland A."/>
            <person name="Lucas S."/>
            <person name="Lapidus A."/>
            <person name="Barry K."/>
            <person name="Detter J.C."/>
            <person name="Glavina del Rio T."/>
            <person name="Hammon N."/>
            <person name="Israni S."/>
            <person name="Dalin E."/>
            <person name="Tice H."/>
            <person name="Pitluck S."/>
            <person name="Chain P."/>
            <person name="Malfatti S."/>
            <person name="Shin M."/>
            <person name="Vergez L."/>
            <person name="Schmutz J."/>
            <person name="Larimer F."/>
            <person name="Land M."/>
            <person name="Hauser L."/>
            <person name="Kyrpides N."/>
            <person name="Lykidis A."/>
            <person name="LiPuma J.J."/>
            <person name="Konstantinidis K."/>
            <person name="Tiedje J.M."/>
            <person name="Richardson P."/>
        </authorList>
    </citation>
    <scope>NUCLEOTIDE SEQUENCE [LARGE SCALE GENOMIC DNA]</scope>
    <source>
        <strain evidence="1">AU 1054</strain>
    </source>
</reference>
<evidence type="ECO:0008006" key="2">
    <source>
        <dbReference type="Google" id="ProtNLM"/>
    </source>
</evidence>
<dbReference type="Pfam" id="PF11005">
    <property type="entry name" value="DUF2844"/>
    <property type="match status" value="1"/>
</dbReference>
<organism evidence="1">
    <name type="scientific">Burkholderia orbicola (strain AU 1054)</name>
    <dbReference type="NCBI Taxonomy" id="331271"/>
    <lineage>
        <taxon>Bacteria</taxon>
        <taxon>Pseudomonadati</taxon>
        <taxon>Pseudomonadota</taxon>
        <taxon>Betaproteobacteria</taxon>
        <taxon>Burkholderiales</taxon>
        <taxon>Burkholderiaceae</taxon>
        <taxon>Burkholderia</taxon>
        <taxon>Burkholderia cepacia complex</taxon>
        <taxon>Burkholderia orbicola</taxon>
    </lineage>
</organism>
<name>A0A0H2XZK1_BURO1</name>
<gene>
    <name evidence="1" type="ordered locus">Bcen_5081</name>
</gene>
<protein>
    <recommendedName>
        <fullName evidence="2">DUF2844 domain-containing protein</fullName>
    </recommendedName>
</protein>
<accession>A0A0H2XZK1</accession>
<dbReference type="AlphaFoldDB" id="A0A0H2XZK1"/>
<dbReference type="InterPro" id="IPR021267">
    <property type="entry name" value="DUF2844"/>
</dbReference>
<evidence type="ECO:0000313" key="1">
    <source>
        <dbReference type="EMBL" id="ABF79955.1"/>
    </source>
</evidence>
<dbReference type="EMBL" id="CP000379">
    <property type="protein sequence ID" value="ABF79955.1"/>
    <property type="molecule type" value="Genomic_DNA"/>
</dbReference>
<sequence>MLPGEGDVRSINCVYAAALIAGWATPHAYAELGGAPISLSAADHAAKVRVMRPANRAADGLTTNPAVYIVRESTLESGTVIREYTSGDGIVFGVAWQGPTVPDLASVFGNYLRDYSAGVEAAHARRGWRTPVSVSTRNLVIKTGGHMGAFSGQAWLPPALPSGLTGNDIL</sequence>
<dbReference type="HOGENOM" id="CLU_126613_1_0_4"/>
<proteinExistence type="predicted"/>